<dbReference type="Proteomes" id="UP000179157">
    <property type="component" value="Unassembled WGS sequence"/>
</dbReference>
<dbReference type="Gene3D" id="1.10.260.40">
    <property type="entry name" value="lambda repressor-like DNA-binding domains"/>
    <property type="match status" value="1"/>
</dbReference>
<evidence type="ECO:0000313" key="3">
    <source>
        <dbReference type="Proteomes" id="UP000179157"/>
    </source>
</evidence>
<dbReference type="PROSITE" id="PS50943">
    <property type="entry name" value="HTH_CROC1"/>
    <property type="match status" value="1"/>
</dbReference>
<dbReference type="SUPFAM" id="SSF47413">
    <property type="entry name" value="lambda repressor-like DNA-binding domains"/>
    <property type="match status" value="1"/>
</dbReference>
<comment type="caution">
    <text evidence="2">The sequence shown here is derived from an EMBL/GenBank/DDBJ whole genome shotgun (WGS) entry which is preliminary data.</text>
</comment>
<dbReference type="AlphaFoldDB" id="A0A1F5UP70"/>
<gene>
    <name evidence="2" type="ORF">A2Z21_01995</name>
</gene>
<dbReference type="CDD" id="cd00093">
    <property type="entry name" value="HTH_XRE"/>
    <property type="match status" value="1"/>
</dbReference>
<feature type="domain" description="HTH cro/C1-type" evidence="1">
    <location>
        <begin position="58"/>
        <end position="117"/>
    </location>
</feature>
<dbReference type="STRING" id="1817864.A2Z21_01995"/>
<reference evidence="2 3" key="1">
    <citation type="journal article" date="2016" name="Nat. Commun.">
        <title>Thousands of microbial genomes shed light on interconnected biogeochemical processes in an aquifer system.</title>
        <authorList>
            <person name="Anantharaman K."/>
            <person name="Brown C.T."/>
            <person name="Hug L.A."/>
            <person name="Sharon I."/>
            <person name="Castelle C.J."/>
            <person name="Probst A.J."/>
            <person name="Thomas B.C."/>
            <person name="Singh A."/>
            <person name="Wilkins M.J."/>
            <person name="Karaoz U."/>
            <person name="Brodie E.L."/>
            <person name="Williams K.H."/>
            <person name="Hubbard S.S."/>
            <person name="Banfield J.F."/>
        </authorList>
    </citation>
    <scope>NUCLEOTIDE SEQUENCE [LARGE SCALE GENOMIC DNA]</scope>
    <source>
        <strain evidence="3">RBG_16_55_9</strain>
    </source>
</reference>
<dbReference type="InterPro" id="IPR010982">
    <property type="entry name" value="Lambda_DNA-bd_dom_sf"/>
</dbReference>
<dbReference type="InterPro" id="IPR001387">
    <property type="entry name" value="Cro/C1-type_HTH"/>
</dbReference>
<organism evidence="2 3">
    <name type="scientific">Fraserbacteria sp. (strain RBG_16_55_9)</name>
    <dbReference type="NCBI Taxonomy" id="1817864"/>
    <lineage>
        <taxon>Bacteria</taxon>
        <taxon>Candidatus Fraseribacteriota</taxon>
    </lineage>
</organism>
<sequence length="122" mass="13630">MEKEWQKFEEQICALAWKAAEDIKDRTFKEISAICGVQVEAPARKVRPGSVTELGKRMRKVREIYGLTQVNLADRFTRAGFRIARGTLANIENGRFNPSVEYQMKAAEVLVAVKDDAAAAGV</sequence>
<protein>
    <recommendedName>
        <fullName evidence="1">HTH cro/C1-type domain-containing protein</fullName>
    </recommendedName>
</protein>
<dbReference type="EMBL" id="MFGX01000123">
    <property type="protein sequence ID" value="OGF52944.1"/>
    <property type="molecule type" value="Genomic_DNA"/>
</dbReference>
<evidence type="ECO:0000313" key="2">
    <source>
        <dbReference type="EMBL" id="OGF52944.1"/>
    </source>
</evidence>
<name>A0A1F5UP70_FRAXR</name>
<evidence type="ECO:0000259" key="1">
    <source>
        <dbReference type="PROSITE" id="PS50943"/>
    </source>
</evidence>
<dbReference type="GO" id="GO:0003677">
    <property type="term" value="F:DNA binding"/>
    <property type="evidence" value="ECO:0007669"/>
    <property type="project" value="InterPro"/>
</dbReference>
<accession>A0A1F5UP70</accession>
<proteinExistence type="predicted"/>